<reference evidence="1 2" key="1">
    <citation type="submission" date="2018-06" db="EMBL/GenBank/DDBJ databases">
        <authorList>
            <consortium name="Pathogen Informatics"/>
            <person name="Doyle S."/>
        </authorList>
    </citation>
    <scope>NUCLEOTIDE SEQUENCE [LARGE SCALE GENOMIC DNA]</scope>
    <source>
        <strain evidence="1 2">NCTC7911</strain>
    </source>
</reference>
<name>A0A378UBV0_MORLA</name>
<dbReference type="Proteomes" id="UP000254107">
    <property type="component" value="Unassembled WGS sequence"/>
</dbReference>
<protein>
    <submittedName>
        <fullName evidence="1">Uncharacterized protein</fullName>
    </submittedName>
</protein>
<accession>A0A378UBV0</accession>
<sequence>MTVNAYLGIPSNFPNIEFQVKFPEILCLEL</sequence>
<evidence type="ECO:0000313" key="1">
    <source>
        <dbReference type="EMBL" id="STZ74864.1"/>
    </source>
</evidence>
<dbReference type="AlphaFoldDB" id="A0A378UBV0"/>
<keyword evidence="2" id="KW-1185">Reference proteome</keyword>
<gene>
    <name evidence="1" type="ORF">NCTC7911_03045</name>
</gene>
<proteinExistence type="predicted"/>
<organism evidence="1 2">
    <name type="scientific">Moraxella lacunata</name>
    <dbReference type="NCBI Taxonomy" id="477"/>
    <lineage>
        <taxon>Bacteria</taxon>
        <taxon>Pseudomonadati</taxon>
        <taxon>Pseudomonadota</taxon>
        <taxon>Gammaproteobacteria</taxon>
        <taxon>Moraxellales</taxon>
        <taxon>Moraxellaceae</taxon>
        <taxon>Moraxella</taxon>
    </lineage>
</organism>
<dbReference type="EMBL" id="UGQC01000004">
    <property type="protein sequence ID" value="STZ74864.1"/>
    <property type="molecule type" value="Genomic_DNA"/>
</dbReference>
<evidence type="ECO:0000313" key="2">
    <source>
        <dbReference type="Proteomes" id="UP000254107"/>
    </source>
</evidence>